<dbReference type="InterPro" id="IPR058055">
    <property type="entry name" value="PA-PLA1"/>
</dbReference>
<dbReference type="SMART" id="SM01127">
    <property type="entry name" value="DDHD"/>
    <property type="match status" value="1"/>
</dbReference>
<name>A0A545UWP2_9HYPO</name>
<evidence type="ECO:0000313" key="3">
    <source>
        <dbReference type="EMBL" id="TQV93882.1"/>
    </source>
</evidence>
<dbReference type="InterPro" id="IPR018803">
    <property type="entry name" value="Ish1/Msc1-like"/>
</dbReference>
<dbReference type="GO" id="GO:0004620">
    <property type="term" value="F:phospholipase activity"/>
    <property type="evidence" value="ECO:0007669"/>
    <property type="project" value="TreeGrafter"/>
</dbReference>
<feature type="region of interest" description="Disordered" evidence="1">
    <location>
        <begin position="1742"/>
        <end position="1765"/>
    </location>
</feature>
<feature type="compositionally biased region" description="Basic residues" evidence="1">
    <location>
        <begin position="891"/>
        <end position="900"/>
    </location>
</feature>
<evidence type="ECO:0000259" key="2">
    <source>
        <dbReference type="PROSITE" id="PS51043"/>
    </source>
</evidence>
<dbReference type="STRING" id="43265.A0A545UWP2"/>
<dbReference type="Pfam" id="PF10281">
    <property type="entry name" value="Ish1"/>
    <property type="match status" value="7"/>
</dbReference>
<dbReference type="PANTHER" id="PTHR23509">
    <property type="entry name" value="PA-PL1 PHOSPHOLIPASE FAMILY"/>
    <property type="match status" value="1"/>
</dbReference>
<dbReference type="Pfam" id="PF02586">
    <property type="entry name" value="SRAP"/>
    <property type="match status" value="1"/>
</dbReference>
<dbReference type="PROSITE" id="PS51043">
    <property type="entry name" value="DDHD"/>
    <property type="match status" value="1"/>
</dbReference>
<feature type="compositionally biased region" description="Basic and acidic residues" evidence="1">
    <location>
        <begin position="143"/>
        <end position="156"/>
    </location>
</feature>
<feature type="region of interest" description="Disordered" evidence="1">
    <location>
        <begin position="335"/>
        <end position="382"/>
    </location>
</feature>
<dbReference type="InterPro" id="IPR036590">
    <property type="entry name" value="SRAP-like"/>
</dbReference>
<feature type="region of interest" description="Disordered" evidence="1">
    <location>
        <begin position="635"/>
        <end position="655"/>
    </location>
</feature>
<evidence type="ECO:0000256" key="1">
    <source>
        <dbReference type="SAM" id="MobiDB-lite"/>
    </source>
</evidence>
<accession>A0A545UWP2</accession>
<feature type="region of interest" description="Disordered" evidence="1">
    <location>
        <begin position="143"/>
        <end position="166"/>
    </location>
</feature>
<dbReference type="SUPFAM" id="SSF53474">
    <property type="entry name" value="alpha/beta-Hydrolases"/>
    <property type="match status" value="1"/>
</dbReference>
<dbReference type="GO" id="GO:0003697">
    <property type="term" value="F:single-stranded DNA binding"/>
    <property type="evidence" value="ECO:0007669"/>
    <property type="project" value="InterPro"/>
</dbReference>
<evidence type="ECO:0000313" key="4">
    <source>
        <dbReference type="Proteomes" id="UP000315783"/>
    </source>
</evidence>
<sequence>MCTNDEGASIGKPKDSGTQETPYWSSAFSSIGIWNGAKPPGTQSGKDGAEEAKTPNISTATNHLTTPFHGQSFRSYPKDCPRPTVRWFHAVDAPKRTTLPPFEVKGTKEAKVPAKPKRFSAFNAEDSKRIESQYQTLLEVDEELRNKKEGGTETKPQRSSSELQEKDVRVPVNEDFLFDVSVKQRELCPVYWPGPVYEVRRGTWFYQDGTNLRPCEETLAAQLEEGYLKMKAWIEPEKKLNPKQGHACTTTARNETFVAAANRSTQETEAKQTKLKSHRLFGIYMNNTVTYEDASTAWLVSDGVLSWVAASAYERFAGGGHMSGVKLIRGFSDQNKAKEKEKSDKTTLTAYNEDRKVPTEKPYNADADASNETSGVGEAARTGKTILQRRLSTIIESEDRRTATSERDVRKLNEEEMRHDYHTQHGESQNRDIEHLVLVTHGIGQRLGLRTQSVNFIHDVNVLRKTLKGVYTNSPELRSMNVDDGKGPGNCRIQVLPVCWRHNVDFPRGKKKKMQADETDVAAAHDEEETCETLPHHFRVHYLKNTNPDPTLEDITIDGVAFARSLISDLALDVLLYQSSYRTEIAQTVIEESNRIVDLFRQRNPNFQGKIHLVGHSLGSAILFDILCHENRQRRHEPKPNPLRFLPHHGPTPPETNDTLDFDVEDFYCLGSPIGLFQMLTGRTIAARPADRNTSKVGLARTIDSENMDDEFLPGSGFDYAISRPDAQQLFNIFYPSDPISYRLEPLISPSMASMKPHNLPYTKKSLFGVVGSQGLTGIGTKVGQSVSGLFASLSTGLSTNLLPSSLRISSEEAQGIMKESRSAETYDMSTRMETKERETEAGSDSQGPEDEEALLDQSSQIATLYSRFQMNDERSEEAPEVARGDGKDHKNQKRRKAQRKVWALNRNGRVDFSIQEGPLDFNPISTIASHIGYWGEEDRPSDIRQIIEDAGMSVDDAPEDDGNHAPRQSYNFAPGYYGAVYRADTPDYGAGPDPDGTAKAVQHRDDQTKSYKLQSMKWGLIPFWSKRNPDYASMLKTINCRSDSLSAPGGMWATMKARKRCIVIAQGFYEWLKTGPKDKLPHYIKRADDQLMCFAGLWDCVQYQDSDEKLYTFTIITTDSNKQLKFLHDRMPVILEPGSCAMRQWLDPNTYEWSRDLQSLLQPFHGDVEVYPVTKDVGKVGNDSAAFIKPLYSRDNKSNIANYFSGPVTEKAGSPKKSEAKHIVEPKVSGEKRKQLPDDGLYNKWHETELERWLSDHGIPHPKPADRKDIEDLVQKNWNDYVIEPYRKWSPSELSTFLVSRGKAAKAGADETAESLMESVKANWYGSEEAAGKVVTETKDWILDTWSDSQLKALCDKQGIPVPATSNRDALLAKARRGFEVGSQAAGETLSYPGDWLYESWSDSDLKKWLDKNGFPAPQRSNRNALVAAVRRNSHLAYLKGQEQEAKVRARAKTAYAKVTDEVIDAWSESDLKKFADENGISVPQGTKLNEFRAAIRQHRAEIMGHDVHGKATKAFGAATSRASNEYAKASEDATLIAQRAFEEASSTWSESRLKAYLDARGIPVPQNSNLDSLRALVRKHSHKAASGWTAWTFDDFDTETLQKYLQKHGDKAAKAASKKADATRDELVKTAQAAYAKAEKKGGEGYEAAKKYGAELSSEVKDNAFEAWSESDLKAYLDSYGVPVPQSSSLDELKALARKQWTYFKYGTTTPHGTLLAQVEGALASGLSWLQKQIRAGSEAAKEKAGEADTAARKKAAKVQEEL</sequence>
<dbReference type="PANTHER" id="PTHR23509:SF10">
    <property type="entry name" value="LD21067P"/>
    <property type="match status" value="1"/>
</dbReference>
<dbReference type="GO" id="GO:0005737">
    <property type="term" value="C:cytoplasm"/>
    <property type="evidence" value="ECO:0007669"/>
    <property type="project" value="TreeGrafter"/>
</dbReference>
<dbReference type="GO" id="GO:0106300">
    <property type="term" value="P:protein-DNA covalent cross-linking repair"/>
    <property type="evidence" value="ECO:0007669"/>
    <property type="project" value="InterPro"/>
</dbReference>
<feature type="domain" description="DDHD" evidence="2">
    <location>
        <begin position="660"/>
        <end position="950"/>
    </location>
</feature>
<protein>
    <submittedName>
        <fullName evidence="3">DDHD domain-containing protein</fullName>
    </submittedName>
</protein>
<feature type="compositionally biased region" description="Basic and acidic residues" evidence="1">
    <location>
        <begin position="871"/>
        <end position="890"/>
    </location>
</feature>
<feature type="region of interest" description="Disordered" evidence="1">
    <location>
        <begin position="871"/>
        <end position="900"/>
    </location>
</feature>
<dbReference type="Gene3D" id="3.90.1680.10">
    <property type="entry name" value="SOS response associated peptidase-like"/>
    <property type="match status" value="1"/>
</dbReference>
<proteinExistence type="predicted"/>
<dbReference type="InterPro" id="IPR003738">
    <property type="entry name" value="SRAP"/>
</dbReference>
<dbReference type="GO" id="GO:0046872">
    <property type="term" value="F:metal ion binding"/>
    <property type="evidence" value="ECO:0007669"/>
    <property type="project" value="InterPro"/>
</dbReference>
<dbReference type="EMBL" id="SPUK01000011">
    <property type="protein sequence ID" value="TQV93882.1"/>
    <property type="molecule type" value="Genomic_DNA"/>
</dbReference>
<dbReference type="Proteomes" id="UP000315783">
    <property type="component" value="Unassembled WGS sequence"/>
</dbReference>
<organism evidence="3 4">
    <name type="scientific">Cordyceps javanica</name>
    <dbReference type="NCBI Taxonomy" id="43265"/>
    <lineage>
        <taxon>Eukaryota</taxon>
        <taxon>Fungi</taxon>
        <taxon>Dikarya</taxon>
        <taxon>Ascomycota</taxon>
        <taxon>Pezizomycotina</taxon>
        <taxon>Sordariomycetes</taxon>
        <taxon>Hypocreomycetidae</taxon>
        <taxon>Hypocreales</taxon>
        <taxon>Cordycipitaceae</taxon>
        <taxon>Cordyceps</taxon>
    </lineage>
</organism>
<dbReference type="Pfam" id="PF02862">
    <property type="entry name" value="DDHD"/>
    <property type="match status" value="1"/>
</dbReference>
<feature type="region of interest" description="Disordered" evidence="1">
    <location>
        <begin position="814"/>
        <end position="855"/>
    </location>
</feature>
<dbReference type="InterPro" id="IPR004177">
    <property type="entry name" value="DDHD_dom"/>
</dbReference>
<feature type="compositionally biased region" description="Polar residues" evidence="1">
    <location>
        <begin position="55"/>
        <end position="74"/>
    </location>
</feature>
<feature type="compositionally biased region" description="Basic and acidic residues" evidence="1">
    <location>
        <begin position="335"/>
        <end position="345"/>
    </location>
</feature>
<dbReference type="InterPro" id="IPR057826">
    <property type="entry name" value="WWE_C20G8.02"/>
</dbReference>
<feature type="compositionally biased region" description="Polar residues" evidence="1">
    <location>
        <begin position="18"/>
        <end position="29"/>
    </location>
</feature>
<dbReference type="Pfam" id="PF23463">
    <property type="entry name" value="WWE_2"/>
    <property type="match status" value="1"/>
</dbReference>
<dbReference type="InterPro" id="IPR055555">
    <property type="entry name" value="PA-PLA1_DUF7131"/>
</dbReference>
<comment type="caution">
    <text evidence="3">The sequence shown here is derived from an EMBL/GenBank/DDBJ whole genome shotgun (WGS) entry which is preliminary data.</text>
</comment>
<feature type="compositionally biased region" description="Basic and acidic residues" evidence="1">
    <location>
        <begin position="819"/>
        <end position="841"/>
    </location>
</feature>
<dbReference type="Pfam" id="PF23465">
    <property type="entry name" value="DUF7131"/>
    <property type="match status" value="1"/>
</dbReference>
<reference evidence="3 4" key="1">
    <citation type="journal article" date="2019" name="Appl. Microbiol. Biotechnol.">
        <title>Genome sequence of Isaria javanica and comparative genome analysis insights into family S53 peptidase evolution in fungal entomopathogens.</title>
        <authorList>
            <person name="Lin R."/>
            <person name="Zhang X."/>
            <person name="Xin B."/>
            <person name="Zou M."/>
            <person name="Gao Y."/>
            <person name="Qin F."/>
            <person name="Hu Q."/>
            <person name="Xie B."/>
            <person name="Cheng X."/>
        </authorList>
    </citation>
    <scope>NUCLEOTIDE SEQUENCE [LARGE SCALE GENOMIC DNA]</scope>
    <source>
        <strain evidence="3 4">IJ1G</strain>
    </source>
</reference>
<feature type="region of interest" description="Disordered" evidence="1">
    <location>
        <begin position="1"/>
        <end position="76"/>
    </location>
</feature>
<gene>
    <name evidence="3" type="ORF">IF1G_07614</name>
</gene>
<dbReference type="SUPFAM" id="SSF143081">
    <property type="entry name" value="BB1717-like"/>
    <property type="match status" value="1"/>
</dbReference>
<dbReference type="InterPro" id="IPR029058">
    <property type="entry name" value="AB_hydrolase_fold"/>
</dbReference>
<keyword evidence="4" id="KW-1185">Reference proteome</keyword>